<gene>
    <name evidence="2" type="ORF">Fot_11375</name>
</gene>
<accession>A0ABD1WN79</accession>
<reference evidence="3" key="1">
    <citation type="submission" date="2024-07" db="EMBL/GenBank/DDBJ databases">
        <title>Two chromosome-level genome assemblies of Korean endemic species Abeliophyllum distichum and Forsythia ovata (Oleaceae).</title>
        <authorList>
            <person name="Jang H."/>
        </authorList>
    </citation>
    <scope>NUCLEOTIDE SEQUENCE [LARGE SCALE GENOMIC DNA]</scope>
</reference>
<evidence type="ECO:0000313" key="2">
    <source>
        <dbReference type="EMBL" id="KAL2549845.1"/>
    </source>
</evidence>
<feature type="compositionally biased region" description="Basic and acidic residues" evidence="1">
    <location>
        <begin position="8"/>
        <end position="23"/>
    </location>
</feature>
<name>A0ABD1WN79_9LAMI</name>
<dbReference type="Proteomes" id="UP001604277">
    <property type="component" value="Unassembled WGS sequence"/>
</dbReference>
<evidence type="ECO:0000313" key="3">
    <source>
        <dbReference type="Proteomes" id="UP001604277"/>
    </source>
</evidence>
<dbReference type="EMBL" id="JBFOLJ010000003">
    <property type="protein sequence ID" value="KAL2549845.1"/>
    <property type="molecule type" value="Genomic_DNA"/>
</dbReference>
<proteinExistence type="predicted"/>
<protein>
    <submittedName>
        <fullName evidence="2">Uncharacterized protein</fullName>
    </submittedName>
</protein>
<organism evidence="2 3">
    <name type="scientific">Forsythia ovata</name>
    <dbReference type="NCBI Taxonomy" id="205694"/>
    <lineage>
        <taxon>Eukaryota</taxon>
        <taxon>Viridiplantae</taxon>
        <taxon>Streptophyta</taxon>
        <taxon>Embryophyta</taxon>
        <taxon>Tracheophyta</taxon>
        <taxon>Spermatophyta</taxon>
        <taxon>Magnoliopsida</taxon>
        <taxon>eudicotyledons</taxon>
        <taxon>Gunneridae</taxon>
        <taxon>Pentapetalae</taxon>
        <taxon>asterids</taxon>
        <taxon>lamiids</taxon>
        <taxon>Lamiales</taxon>
        <taxon>Oleaceae</taxon>
        <taxon>Forsythieae</taxon>
        <taxon>Forsythia</taxon>
    </lineage>
</organism>
<keyword evidence="3" id="KW-1185">Reference proteome</keyword>
<evidence type="ECO:0000256" key="1">
    <source>
        <dbReference type="SAM" id="MobiDB-lite"/>
    </source>
</evidence>
<sequence length="108" mass="12215">MINEEIEPLVHNEHEQKGEKGDEQDCIAVDELENKNVRADDVEYNLGDPMHGPCVEPNHGIENDYNRRKRCEPRPIICVDGSHLNGQFKGTLLVAIGQDANIQIYHIA</sequence>
<comment type="caution">
    <text evidence="2">The sequence shown here is derived from an EMBL/GenBank/DDBJ whole genome shotgun (WGS) entry which is preliminary data.</text>
</comment>
<feature type="region of interest" description="Disordered" evidence="1">
    <location>
        <begin position="1"/>
        <end position="23"/>
    </location>
</feature>
<dbReference type="AlphaFoldDB" id="A0ABD1WN79"/>